<dbReference type="CDD" id="cd00093">
    <property type="entry name" value="HTH_XRE"/>
    <property type="match status" value="1"/>
</dbReference>
<gene>
    <name evidence="3" type="ORF">ATK30_3225</name>
</gene>
<name>A0A2N3WEV2_9PSEU</name>
<dbReference type="AlphaFoldDB" id="A0A2N3WEV2"/>
<evidence type="ECO:0000313" key="4">
    <source>
        <dbReference type="Proteomes" id="UP000233750"/>
    </source>
</evidence>
<dbReference type="Proteomes" id="UP000233750">
    <property type="component" value="Unassembled WGS sequence"/>
</dbReference>
<dbReference type="GO" id="GO:0003677">
    <property type="term" value="F:DNA binding"/>
    <property type="evidence" value="ECO:0007669"/>
    <property type="project" value="InterPro"/>
</dbReference>
<dbReference type="InterPro" id="IPR010982">
    <property type="entry name" value="Lambda_DNA-bd_dom_sf"/>
</dbReference>
<comment type="caution">
    <text evidence="3">The sequence shown here is derived from an EMBL/GenBank/DDBJ whole genome shotgun (WGS) entry which is preliminary data.</text>
</comment>
<evidence type="ECO:0000313" key="3">
    <source>
        <dbReference type="EMBL" id="PKV92424.1"/>
    </source>
</evidence>
<evidence type="ECO:0000259" key="2">
    <source>
        <dbReference type="PROSITE" id="PS50943"/>
    </source>
</evidence>
<dbReference type="InterPro" id="IPR001387">
    <property type="entry name" value="Cro/C1-type_HTH"/>
</dbReference>
<reference evidence="3 4" key="1">
    <citation type="submission" date="2017-12" db="EMBL/GenBank/DDBJ databases">
        <title>Sequencing the genomes of 1000 Actinobacteria strains.</title>
        <authorList>
            <person name="Klenk H.-P."/>
        </authorList>
    </citation>
    <scope>NUCLEOTIDE SEQUENCE [LARGE SCALE GENOMIC DNA]</scope>
    <source>
        <strain evidence="3 4">DSM 45165</strain>
    </source>
</reference>
<dbReference type="SUPFAM" id="SSF47413">
    <property type="entry name" value="lambda repressor-like DNA-binding domains"/>
    <property type="match status" value="1"/>
</dbReference>
<accession>A0A2N3WEV2</accession>
<sequence>MVNAPIDALTPFHQHVCRRSTPDGGRAVPESWTLWGQAADFGICPASRLAYCVHMAGSSNPFRSPNETLVALRIERALSQQELAEELNRLATTKHNRHLTLTKKSVYRWESGETESPKRLYQRLLAEYFGVSIPELGFHRPQIQASRPPDTAGAAVASAAPDESPDVVGDRQRWLAVRTALGSTRRALALVAEGLYPGYRVPGLVHTGVITRPDWIPATPVPLGAVTLTLDSDAALPALTGGEPETSAVRPLATPAHRFRRYHDAIRELAAPRLFENRLCFRLTGLDWSARTIRMTFGHMGFFDSMDTNEALAHETALHHLTRDRHGEVITTKPSWRNLAFRKLIADPFDLSRRPLMGAVGTLTIRGGESPSMVLHQRDGGRVAGGGGMTHLMPAGIFQPSSVLPAAVAEDFSLWRNIERELAEELLGHDEYDGSGHPIAYSDLEPFAALDDAYRLGAIQVWCLGLTLDALTLCGDILTVAVIEPDLYDTMFASAVSSNSEGTVSARALPFEENTLRELREQGHLSPGAAAALHLAWAHRATLFPR</sequence>
<dbReference type="EMBL" id="PJMY01000003">
    <property type="protein sequence ID" value="PKV92424.1"/>
    <property type="molecule type" value="Genomic_DNA"/>
</dbReference>
<protein>
    <submittedName>
        <fullName evidence="3">Transcriptional regulator with XRE-family HTH domain</fullName>
    </submittedName>
</protein>
<organism evidence="3 4">
    <name type="scientific">Amycolatopsis echigonensis</name>
    <dbReference type="NCBI Taxonomy" id="2576905"/>
    <lineage>
        <taxon>Bacteria</taxon>
        <taxon>Bacillati</taxon>
        <taxon>Actinomycetota</taxon>
        <taxon>Actinomycetes</taxon>
        <taxon>Pseudonocardiales</taxon>
        <taxon>Pseudonocardiaceae</taxon>
        <taxon>Amycolatopsis</taxon>
    </lineage>
</organism>
<dbReference type="SMART" id="SM00530">
    <property type="entry name" value="HTH_XRE"/>
    <property type="match status" value="1"/>
</dbReference>
<keyword evidence="4" id="KW-1185">Reference proteome</keyword>
<dbReference type="PROSITE" id="PS50943">
    <property type="entry name" value="HTH_CROC1"/>
    <property type="match status" value="1"/>
</dbReference>
<feature type="region of interest" description="Disordered" evidence="1">
    <location>
        <begin position="145"/>
        <end position="165"/>
    </location>
</feature>
<dbReference type="Gene3D" id="1.10.260.40">
    <property type="entry name" value="lambda repressor-like DNA-binding domains"/>
    <property type="match status" value="1"/>
</dbReference>
<evidence type="ECO:0000256" key="1">
    <source>
        <dbReference type="SAM" id="MobiDB-lite"/>
    </source>
</evidence>
<proteinExistence type="predicted"/>
<feature type="domain" description="HTH cro/C1-type" evidence="2">
    <location>
        <begin position="69"/>
        <end position="136"/>
    </location>
</feature>